<dbReference type="Gene3D" id="3.40.50.300">
    <property type="entry name" value="P-loop containing nucleotide triphosphate hydrolases"/>
    <property type="match status" value="1"/>
</dbReference>
<proteinExistence type="inferred from homology"/>
<keyword evidence="1" id="KW-0547">Nucleotide-binding</keyword>
<evidence type="ECO:0000256" key="3">
    <source>
        <dbReference type="ARBA" id="ARBA00025768"/>
    </source>
</evidence>
<evidence type="ECO:0000313" key="5">
    <source>
        <dbReference type="EMBL" id="KAG5420996.1"/>
    </source>
</evidence>
<keyword evidence="6" id="KW-1185">Reference proteome</keyword>
<comment type="subunit">
    <text evidence="4">Interacts with the elongator complex.</text>
</comment>
<dbReference type="OrthoDB" id="9972657at2759"/>
<dbReference type="FunFam" id="3.40.50.300:FF:000827">
    <property type="entry name" value="KTI12 chromatin-associated homolog"/>
    <property type="match status" value="1"/>
</dbReference>
<dbReference type="InterPro" id="IPR027417">
    <property type="entry name" value="P-loop_NTPase"/>
</dbReference>
<evidence type="ECO:0000313" key="6">
    <source>
        <dbReference type="Proteomes" id="UP000669133"/>
    </source>
</evidence>
<name>A0A8H8DEA7_9ASCO</name>
<evidence type="ECO:0000256" key="2">
    <source>
        <dbReference type="ARBA" id="ARBA00022840"/>
    </source>
</evidence>
<dbReference type="PANTHER" id="PTHR12435">
    <property type="match status" value="1"/>
</dbReference>
<dbReference type="GeneID" id="93648715"/>
<reference evidence="5 6" key="1">
    <citation type="submission" date="2020-12" db="EMBL/GenBank/DDBJ databases">
        <title>Effect of drift, selection, and recombination on the evolution of hybrid genomes in Candida yeast pathogens.</title>
        <authorList>
            <person name="Mixao V."/>
            <person name="Ksiezopolska E."/>
            <person name="Saus E."/>
            <person name="Boekhout T."/>
            <person name="Gacser A."/>
            <person name="Gabaldon T."/>
        </authorList>
    </citation>
    <scope>NUCLEOTIDE SEQUENCE [LARGE SCALE GENOMIC DNA]</scope>
    <source>
        <strain evidence="5 6">BP57</strain>
    </source>
</reference>
<dbReference type="RefSeq" id="XP_067550112.1">
    <property type="nucleotide sequence ID" value="XM_067695269.1"/>
</dbReference>
<evidence type="ECO:0000256" key="1">
    <source>
        <dbReference type="ARBA" id="ARBA00022741"/>
    </source>
</evidence>
<dbReference type="Proteomes" id="UP000669133">
    <property type="component" value="Unassembled WGS sequence"/>
</dbReference>
<dbReference type="Pfam" id="PF08433">
    <property type="entry name" value="KTI12"/>
    <property type="match status" value="1"/>
</dbReference>
<accession>A0A8H8DEA7</accession>
<dbReference type="GO" id="GO:0006357">
    <property type="term" value="P:regulation of transcription by RNA polymerase II"/>
    <property type="evidence" value="ECO:0007669"/>
    <property type="project" value="UniProtKB-ARBA"/>
</dbReference>
<protein>
    <submittedName>
        <fullName evidence="5">KTI12</fullName>
    </submittedName>
</protein>
<comment type="caution">
    <text evidence="5">The sequence shown here is derived from an EMBL/GenBank/DDBJ whole genome shotgun (WGS) entry which is preliminary data.</text>
</comment>
<comment type="similarity">
    <text evidence="3">Belongs to the KTI12 family.</text>
</comment>
<dbReference type="GO" id="GO:0006400">
    <property type="term" value="P:tRNA modification"/>
    <property type="evidence" value="ECO:0007669"/>
    <property type="project" value="UniProtKB-ARBA"/>
</dbReference>
<dbReference type="SUPFAM" id="SSF52540">
    <property type="entry name" value="P-loop containing nucleoside triphosphate hydrolases"/>
    <property type="match status" value="1"/>
</dbReference>
<keyword evidence="2" id="KW-0067">ATP-binding</keyword>
<evidence type="ECO:0000256" key="4">
    <source>
        <dbReference type="ARBA" id="ARBA00063730"/>
    </source>
</evidence>
<dbReference type="GO" id="GO:0005524">
    <property type="term" value="F:ATP binding"/>
    <property type="evidence" value="ECO:0007669"/>
    <property type="project" value="UniProtKB-KW"/>
</dbReference>
<dbReference type="EMBL" id="JAEOAQ010000001">
    <property type="protein sequence ID" value="KAG5420996.1"/>
    <property type="molecule type" value="Genomic_DNA"/>
</dbReference>
<organism evidence="5 6">
    <name type="scientific">Candida metapsilosis</name>
    <dbReference type="NCBI Taxonomy" id="273372"/>
    <lineage>
        <taxon>Eukaryota</taxon>
        <taxon>Fungi</taxon>
        <taxon>Dikarya</taxon>
        <taxon>Ascomycota</taxon>
        <taxon>Saccharomycotina</taxon>
        <taxon>Pichiomycetes</taxon>
        <taxon>Debaryomycetaceae</taxon>
        <taxon>Candida/Lodderomyces clade</taxon>
        <taxon>Candida</taxon>
    </lineage>
</organism>
<sequence length="287" mass="32720">MPLVIFAGFPCSGKTTWATELRNELQKKIDLAKESSEPGYNYSITYHSDETLGISHDTYEDSNKEKLARGSQISAVKRDISKTTIVILDSMAYIKGFRYQLYCESKGMATPHCVIQVTAPIEQCLEWNEKLPKDKQWDPVLMKQLSMRYEEPNSNTRWDSPLFEVLSGHPDEKLPIDDIWSALVLKNAPTPNAATTIQSTSNNSFLQELDRKTHEVVSQVLQQQQLTNGAVAINEYVVEIPTGTVSTAQLQRIRRTFISLNRMRTIEVDRIVPMFVEYINRTLNNDD</sequence>
<dbReference type="InterPro" id="IPR013641">
    <property type="entry name" value="KTI12/PSTK"/>
</dbReference>
<dbReference type="AlphaFoldDB" id="A0A8H8DEA7"/>
<gene>
    <name evidence="5" type="ORF">I9W82_000086</name>
</gene>